<dbReference type="GO" id="GO:0016787">
    <property type="term" value="F:hydrolase activity"/>
    <property type="evidence" value="ECO:0007669"/>
    <property type="project" value="InterPro"/>
</dbReference>
<proteinExistence type="predicted"/>
<dbReference type="Proteomes" id="UP000053095">
    <property type="component" value="Unassembled WGS sequence"/>
</dbReference>
<evidence type="ECO:0000259" key="2">
    <source>
        <dbReference type="Pfam" id="PF00149"/>
    </source>
</evidence>
<evidence type="ECO:0000313" key="3">
    <source>
        <dbReference type="EMBL" id="GAM42122.1"/>
    </source>
</evidence>
<dbReference type="InterPro" id="IPR029052">
    <property type="entry name" value="Metallo-depent_PP-like"/>
</dbReference>
<dbReference type="EMBL" id="DF933839">
    <property type="protein sequence ID" value="GAM42122.1"/>
    <property type="molecule type" value="Genomic_DNA"/>
</dbReference>
<feature type="compositionally biased region" description="Basic and acidic residues" evidence="1">
    <location>
        <begin position="176"/>
        <end position="188"/>
    </location>
</feature>
<reference evidence="4" key="1">
    <citation type="journal article" date="2015" name="Genome Announc.">
        <title>Draft genome sequence of Talaromyces cellulolyticus strain Y-94, a source of lignocellulosic biomass-degrading enzymes.</title>
        <authorList>
            <person name="Fujii T."/>
            <person name="Koike H."/>
            <person name="Sawayama S."/>
            <person name="Yano S."/>
            <person name="Inoue H."/>
        </authorList>
    </citation>
    <scope>NUCLEOTIDE SEQUENCE [LARGE SCALE GENOMIC DNA]</scope>
    <source>
        <strain evidence="4">Y-94</strain>
    </source>
</reference>
<name>A0A0B8N1N8_TALPI</name>
<dbReference type="InterPro" id="IPR051693">
    <property type="entry name" value="UPF0046_metallophosphoest"/>
</dbReference>
<dbReference type="Gene3D" id="3.60.21.10">
    <property type="match status" value="2"/>
</dbReference>
<sequence>MQNNMANPFIERPLVDRLLASPLAFFLHPIHILLLRLRGPPHLPSSSSTTRPIRVVCISDTHTLEWPDIPDGDLLIHAGDLCNDGSVREIQGTVNWLKTLPHRHKIVIAGNHDSYFDPRSRLEEDREEKVSSSLANISASTASIRSVDIDIDDFEGGRIDWSHNTPTEDYDYASHTSDDHLSEKGGDEQREDIHYLQHSSITLTFPALTPNQRSRTLNIYGAPQIPTPMPMGPEHAFTYPPSQDAWTNTIPPETDILVTHTPPYTHRDLGPNFSIGCPFLLSEVWRVRPILHVFGHVHFAYGAEPVFWDEAQRAWERISTRCSARQRQLQLSGRSSLMARFGGLFYDLITPKNWIDAFKLLFYDITGIIWSRVWGGQVGRGSGWMVNAAMMYKDTGVLRNKPQVFVL</sequence>
<keyword evidence="4" id="KW-1185">Reference proteome</keyword>
<feature type="domain" description="Calcineurin-like phosphoesterase" evidence="2">
    <location>
        <begin position="54"/>
        <end position="298"/>
    </location>
</feature>
<dbReference type="PANTHER" id="PTHR12905:SF18">
    <property type="entry name" value="ESTER HYDROLASE, PUTATIVE (AFU_ORTHOLOGUE AFUA_4G03130)-RELATED"/>
    <property type="match status" value="1"/>
</dbReference>
<organism evidence="3 4">
    <name type="scientific">Talaromyces pinophilus</name>
    <name type="common">Penicillium pinophilum</name>
    <dbReference type="NCBI Taxonomy" id="128442"/>
    <lineage>
        <taxon>Eukaryota</taxon>
        <taxon>Fungi</taxon>
        <taxon>Dikarya</taxon>
        <taxon>Ascomycota</taxon>
        <taxon>Pezizomycotina</taxon>
        <taxon>Eurotiomycetes</taxon>
        <taxon>Eurotiomycetidae</taxon>
        <taxon>Eurotiales</taxon>
        <taxon>Trichocomaceae</taxon>
        <taxon>Talaromyces</taxon>
        <taxon>Talaromyces sect. Talaromyces</taxon>
    </lineage>
</organism>
<dbReference type="PANTHER" id="PTHR12905">
    <property type="entry name" value="METALLOPHOSPHOESTERASE"/>
    <property type="match status" value="1"/>
</dbReference>
<dbReference type="Pfam" id="PF00149">
    <property type="entry name" value="Metallophos"/>
    <property type="match status" value="1"/>
</dbReference>
<protein>
    <recommendedName>
        <fullName evidence="2">Calcineurin-like phosphoesterase domain-containing protein</fullName>
    </recommendedName>
</protein>
<evidence type="ECO:0000313" key="4">
    <source>
        <dbReference type="Proteomes" id="UP000053095"/>
    </source>
</evidence>
<dbReference type="AlphaFoldDB" id="A0A0B8N1N8"/>
<feature type="region of interest" description="Disordered" evidence="1">
    <location>
        <begin position="157"/>
        <end position="188"/>
    </location>
</feature>
<dbReference type="SUPFAM" id="SSF56300">
    <property type="entry name" value="Metallo-dependent phosphatases"/>
    <property type="match status" value="1"/>
</dbReference>
<dbReference type="InterPro" id="IPR004843">
    <property type="entry name" value="Calcineurin-like_PHP"/>
</dbReference>
<evidence type="ECO:0000256" key="1">
    <source>
        <dbReference type="SAM" id="MobiDB-lite"/>
    </source>
</evidence>
<accession>A0A0B8N1N8</accession>
<gene>
    <name evidence="3" type="ORF">TCE0_043r15805</name>
</gene>
<dbReference type="CDD" id="cd07379">
    <property type="entry name" value="MPP_239FB"/>
    <property type="match status" value="1"/>
</dbReference>